<organism evidence="2 3">
    <name type="scientific">Nonomuraea mesophila</name>
    <dbReference type="NCBI Taxonomy" id="2530382"/>
    <lineage>
        <taxon>Bacteria</taxon>
        <taxon>Bacillati</taxon>
        <taxon>Actinomycetota</taxon>
        <taxon>Actinomycetes</taxon>
        <taxon>Streptosporangiales</taxon>
        <taxon>Streptosporangiaceae</taxon>
        <taxon>Nonomuraea</taxon>
    </lineage>
</organism>
<proteinExistence type="predicted"/>
<gene>
    <name evidence="2" type="ORF">E1295_02535</name>
</gene>
<sequence>MKAIRYRAYGPPDVLELQEVGKPEVGDDEVLIRVHAASVNPGDWHLMRGSPYIFRAMAGMTRPKAHVLGFDLAGQVEAVGKDVTRFQPGDEVYGVCKGAFAEYVTVPEGGPVARKPAGLTYEEAAAVPTAGLTALQGVRDKAQVGGRRVLVNGASGGVGTFAVQLAKVFGAEVTAVCSGRNAELVRSIGADRVIDYTKEDFTRSAQKYDLILDNIANRSLAACRRVLAPRGTFVHNSGVGGGPWFGVLGRIIRLLVTSLFVRQKLVSLMTKENAGDLVLLGRMLESRDIAPVIDRTYPLSDVPEAVGYLEQGHARGKVVITI</sequence>
<dbReference type="EMBL" id="SMLD01000004">
    <property type="protein sequence ID" value="TDE59449.1"/>
    <property type="molecule type" value="Genomic_DNA"/>
</dbReference>
<name>A0A4R5FWK2_9ACTN</name>
<dbReference type="SMART" id="SM00829">
    <property type="entry name" value="PKS_ER"/>
    <property type="match status" value="1"/>
</dbReference>
<comment type="caution">
    <text evidence="2">The sequence shown here is derived from an EMBL/GenBank/DDBJ whole genome shotgun (WGS) entry which is preliminary data.</text>
</comment>
<dbReference type="Gene3D" id="3.40.50.720">
    <property type="entry name" value="NAD(P)-binding Rossmann-like Domain"/>
    <property type="match status" value="1"/>
</dbReference>
<dbReference type="CDD" id="cd08267">
    <property type="entry name" value="MDR1"/>
    <property type="match status" value="1"/>
</dbReference>
<dbReference type="InterPro" id="IPR020843">
    <property type="entry name" value="ER"/>
</dbReference>
<reference evidence="2 3" key="1">
    <citation type="submission" date="2019-03" db="EMBL/GenBank/DDBJ databases">
        <title>Draft genome sequences of novel Actinobacteria.</title>
        <authorList>
            <person name="Sahin N."/>
            <person name="Ay H."/>
            <person name="Saygin H."/>
        </authorList>
    </citation>
    <scope>NUCLEOTIDE SEQUENCE [LARGE SCALE GENOMIC DNA]</scope>
    <source>
        <strain evidence="2 3">6K102</strain>
    </source>
</reference>
<dbReference type="PANTHER" id="PTHR11695">
    <property type="entry name" value="ALCOHOL DEHYDROGENASE RELATED"/>
    <property type="match status" value="1"/>
</dbReference>
<dbReference type="InterPro" id="IPR013154">
    <property type="entry name" value="ADH-like_N"/>
</dbReference>
<protein>
    <submittedName>
        <fullName evidence="2">NAD(P)-dependent alcohol dehydrogenase</fullName>
    </submittedName>
</protein>
<dbReference type="GO" id="GO:0016491">
    <property type="term" value="F:oxidoreductase activity"/>
    <property type="evidence" value="ECO:0007669"/>
    <property type="project" value="InterPro"/>
</dbReference>
<dbReference type="InterPro" id="IPR050700">
    <property type="entry name" value="YIM1/Zinc_Alcohol_DH_Fams"/>
</dbReference>
<keyword evidence="3" id="KW-1185">Reference proteome</keyword>
<dbReference type="InterPro" id="IPR036291">
    <property type="entry name" value="NAD(P)-bd_dom_sf"/>
</dbReference>
<dbReference type="Gene3D" id="3.90.180.10">
    <property type="entry name" value="Medium-chain alcohol dehydrogenases, catalytic domain"/>
    <property type="match status" value="1"/>
</dbReference>
<feature type="domain" description="Enoyl reductase (ER)" evidence="1">
    <location>
        <begin position="10"/>
        <end position="320"/>
    </location>
</feature>
<dbReference type="SUPFAM" id="SSF50129">
    <property type="entry name" value="GroES-like"/>
    <property type="match status" value="1"/>
</dbReference>
<dbReference type="Pfam" id="PF13602">
    <property type="entry name" value="ADH_zinc_N_2"/>
    <property type="match status" value="1"/>
</dbReference>
<evidence type="ECO:0000313" key="2">
    <source>
        <dbReference type="EMBL" id="TDE59449.1"/>
    </source>
</evidence>
<dbReference type="Proteomes" id="UP000295136">
    <property type="component" value="Unassembled WGS sequence"/>
</dbReference>
<accession>A0A4R5FWK2</accession>
<evidence type="ECO:0000259" key="1">
    <source>
        <dbReference type="SMART" id="SM00829"/>
    </source>
</evidence>
<evidence type="ECO:0000313" key="3">
    <source>
        <dbReference type="Proteomes" id="UP000295136"/>
    </source>
</evidence>
<dbReference type="Pfam" id="PF08240">
    <property type="entry name" value="ADH_N"/>
    <property type="match status" value="1"/>
</dbReference>
<dbReference type="InterPro" id="IPR011032">
    <property type="entry name" value="GroES-like_sf"/>
</dbReference>
<dbReference type="AlphaFoldDB" id="A0A4R5FWK2"/>
<dbReference type="RefSeq" id="WP_132628009.1">
    <property type="nucleotide sequence ID" value="NZ_SMLD01000004.1"/>
</dbReference>
<dbReference type="SUPFAM" id="SSF51735">
    <property type="entry name" value="NAD(P)-binding Rossmann-fold domains"/>
    <property type="match status" value="1"/>
</dbReference>
<dbReference type="PANTHER" id="PTHR11695:SF648">
    <property type="entry name" value="ZINC-BINDING OXIDOREDUCTASE"/>
    <property type="match status" value="1"/>
</dbReference>